<comment type="caution">
    <text evidence="15">The sequence shown here is derived from an EMBL/GenBank/DDBJ whole genome shotgun (WGS) entry which is preliminary data.</text>
</comment>
<evidence type="ECO:0000313" key="16">
    <source>
        <dbReference type="Proteomes" id="UP000626220"/>
    </source>
</evidence>
<comment type="similarity">
    <text evidence="2">In the C-terminal section; belongs to the transpeptidase family.</text>
</comment>
<evidence type="ECO:0000256" key="4">
    <source>
        <dbReference type="ARBA" id="ARBA00022645"/>
    </source>
</evidence>
<dbReference type="InterPro" id="IPR050396">
    <property type="entry name" value="Glycosyltr_51/Transpeptidase"/>
</dbReference>
<comment type="catalytic activity">
    <reaction evidence="11">
        <text>[GlcNAc-(1-&gt;4)-Mur2Ac(oyl-L-Ala-gamma-D-Glu-L-Lys-D-Ala-D-Ala)](n)-di-trans,octa-cis-undecaprenyl diphosphate + beta-D-GlcNAc-(1-&gt;4)-Mur2Ac(oyl-L-Ala-gamma-D-Glu-L-Lys-D-Ala-D-Ala)-di-trans,octa-cis-undecaprenyl diphosphate = [GlcNAc-(1-&gt;4)-Mur2Ac(oyl-L-Ala-gamma-D-Glu-L-Lys-D-Ala-D-Ala)](n+1)-di-trans,octa-cis-undecaprenyl diphosphate + di-trans,octa-cis-undecaprenyl diphosphate + H(+)</text>
        <dbReference type="Rhea" id="RHEA:23708"/>
        <dbReference type="Rhea" id="RHEA-COMP:9602"/>
        <dbReference type="Rhea" id="RHEA-COMP:9603"/>
        <dbReference type="ChEBI" id="CHEBI:15378"/>
        <dbReference type="ChEBI" id="CHEBI:58405"/>
        <dbReference type="ChEBI" id="CHEBI:60033"/>
        <dbReference type="ChEBI" id="CHEBI:78435"/>
        <dbReference type="EC" id="2.4.99.28"/>
    </reaction>
</comment>
<keyword evidence="5" id="KW-0645">Protease</keyword>
<name>A0A8J3GVZ5_9RHOB</name>
<dbReference type="GO" id="GO:0008658">
    <property type="term" value="F:penicillin binding"/>
    <property type="evidence" value="ECO:0007669"/>
    <property type="project" value="InterPro"/>
</dbReference>
<evidence type="ECO:0000256" key="1">
    <source>
        <dbReference type="ARBA" id="ARBA00004752"/>
    </source>
</evidence>
<evidence type="ECO:0000259" key="13">
    <source>
        <dbReference type="Pfam" id="PF00912"/>
    </source>
</evidence>
<reference evidence="15" key="2">
    <citation type="submission" date="2020-09" db="EMBL/GenBank/DDBJ databases">
        <authorList>
            <person name="Sun Q."/>
            <person name="Kim S."/>
        </authorList>
    </citation>
    <scope>NUCLEOTIDE SEQUENCE</scope>
    <source>
        <strain evidence="15">KCTC 42650</strain>
    </source>
</reference>
<protein>
    <recommendedName>
        <fullName evidence="10">peptidoglycan glycosyltransferase</fullName>
        <ecNumber evidence="10">2.4.99.28</ecNumber>
    </recommendedName>
</protein>
<feature type="domain" description="Glycosyl transferase family 51" evidence="13">
    <location>
        <begin position="62"/>
        <end position="228"/>
    </location>
</feature>
<dbReference type="Gene3D" id="3.40.710.10">
    <property type="entry name" value="DD-peptidase/beta-lactamase superfamily"/>
    <property type="match status" value="1"/>
</dbReference>
<feature type="domain" description="Penicillin-binding C-terminal" evidence="14">
    <location>
        <begin position="599"/>
        <end position="679"/>
    </location>
</feature>
<dbReference type="UniPathway" id="UPA00219"/>
<evidence type="ECO:0000256" key="8">
    <source>
        <dbReference type="ARBA" id="ARBA00022801"/>
    </source>
</evidence>
<feature type="domain" description="Penicillin-binding protein transpeptidase" evidence="12">
    <location>
        <begin position="306"/>
        <end position="526"/>
    </location>
</feature>
<dbReference type="AlphaFoldDB" id="A0A8J3GVZ5"/>
<comment type="similarity">
    <text evidence="3">In the N-terminal section; belongs to the glycosyltransferase 51 family.</text>
</comment>
<organism evidence="15 16">
    <name type="scientific">Seohaeicola zhoushanensis</name>
    <dbReference type="NCBI Taxonomy" id="1569283"/>
    <lineage>
        <taxon>Bacteria</taxon>
        <taxon>Pseudomonadati</taxon>
        <taxon>Pseudomonadota</taxon>
        <taxon>Alphaproteobacteria</taxon>
        <taxon>Rhodobacterales</taxon>
        <taxon>Roseobacteraceae</taxon>
        <taxon>Seohaeicola</taxon>
    </lineage>
</organism>
<dbReference type="Pfam" id="PF00912">
    <property type="entry name" value="Transgly"/>
    <property type="match status" value="1"/>
</dbReference>
<dbReference type="GO" id="GO:0030288">
    <property type="term" value="C:outer membrane-bounded periplasmic space"/>
    <property type="evidence" value="ECO:0007669"/>
    <property type="project" value="TreeGrafter"/>
</dbReference>
<keyword evidence="4" id="KW-0121">Carboxypeptidase</keyword>
<dbReference type="RefSeq" id="WP_189679091.1">
    <property type="nucleotide sequence ID" value="NZ_BNCJ01000002.1"/>
</dbReference>
<dbReference type="PANTHER" id="PTHR32282:SF15">
    <property type="entry name" value="PENICILLIN-BINDING PROTEIN 1C"/>
    <property type="match status" value="1"/>
</dbReference>
<dbReference type="InterPro" id="IPR012338">
    <property type="entry name" value="Beta-lactam/transpept-like"/>
</dbReference>
<evidence type="ECO:0000256" key="5">
    <source>
        <dbReference type="ARBA" id="ARBA00022670"/>
    </source>
</evidence>
<dbReference type="GO" id="GO:0008955">
    <property type="term" value="F:peptidoglycan glycosyltransferase activity"/>
    <property type="evidence" value="ECO:0007669"/>
    <property type="project" value="UniProtKB-EC"/>
</dbReference>
<evidence type="ECO:0000256" key="6">
    <source>
        <dbReference type="ARBA" id="ARBA00022676"/>
    </source>
</evidence>
<evidence type="ECO:0000259" key="12">
    <source>
        <dbReference type="Pfam" id="PF00905"/>
    </source>
</evidence>
<gene>
    <name evidence="15" type="ORF">GCM10017056_11650</name>
</gene>
<dbReference type="EC" id="2.4.99.28" evidence="10"/>
<proteinExistence type="inferred from homology"/>
<dbReference type="Pfam" id="PF00905">
    <property type="entry name" value="Transpeptidase"/>
    <property type="match status" value="1"/>
</dbReference>
<dbReference type="PANTHER" id="PTHR32282">
    <property type="entry name" value="BINDING PROTEIN TRANSPEPTIDASE, PUTATIVE-RELATED"/>
    <property type="match status" value="1"/>
</dbReference>
<evidence type="ECO:0000256" key="11">
    <source>
        <dbReference type="ARBA" id="ARBA00049902"/>
    </source>
</evidence>
<dbReference type="SUPFAM" id="SSF56601">
    <property type="entry name" value="beta-lactamase/transpeptidase-like"/>
    <property type="match status" value="1"/>
</dbReference>
<dbReference type="NCBIfam" id="TIGR02073">
    <property type="entry name" value="PBP_1c"/>
    <property type="match status" value="1"/>
</dbReference>
<evidence type="ECO:0000256" key="9">
    <source>
        <dbReference type="ARBA" id="ARBA00023268"/>
    </source>
</evidence>
<keyword evidence="16" id="KW-1185">Reference proteome</keyword>
<keyword evidence="6" id="KW-0328">Glycosyltransferase</keyword>
<evidence type="ECO:0000256" key="2">
    <source>
        <dbReference type="ARBA" id="ARBA00007090"/>
    </source>
</evidence>
<evidence type="ECO:0000259" key="14">
    <source>
        <dbReference type="Pfam" id="PF06832"/>
    </source>
</evidence>
<keyword evidence="7" id="KW-0808">Transferase</keyword>
<dbReference type="EMBL" id="BNCJ01000002">
    <property type="protein sequence ID" value="GHF41675.1"/>
    <property type="molecule type" value="Genomic_DNA"/>
</dbReference>
<evidence type="ECO:0000256" key="3">
    <source>
        <dbReference type="ARBA" id="ARBA00007739"/>
    </source>
</evidence>
<evidence type="ECO:0000313" key="15">
    <source>
        <dbReference type="EMBL" id="GHF41675.1"/>
    </source>
</evidence>
<dbReference type="SUPFAM" id="SSF53955">
    <property type="entry name" value="Lysozyme-like"/>
    <property type="match status" value="1"/>
</dbReference>
<dbReference type="GO" id="GO:0004180">
    <property type="term" value="F:carboxypeptidase activity"/>
    <property type="evidence" value="ECO:0007669"/>
    <property type="project" value="UniProtKB-KW"/>
</dbReference>
<keyword evidence="9" id="KW-0511">Multifunctional enzyme</keyword>
<dbReference type="InterPro" id="IPR011815">
    <property type="entry name" value="PBP_1c"/>
</dbReference>
<dbReference type="InterPro" id="IPR009647">
    <property type="entry name" value="PBP_C"/>
</dbReference>
<comment type="pathway">
    <text evidence="1">Cell wall biogenesis; peptidoglycan biosynthesis.</text>
</comment>
<dbReference type="InterPro" id="IPR001460">
    <property type="entry name" value="PCN-bd_Tpept"/>
</dbReference>
<dbReference type="InterPro" id="IPR001264">
    <property type="entry name" value="Glyco_trans_51"/>
</dbReference>
<dbReference type="Gene3D" id="1.10.3810.10">
    <property type="entry name" value="Biosynthetic peptidoglycan transglycosylase-like"/>
    <property type="match status" value="1"/>
</dbReference>
<dbReference type="InterPro" id="IPR036950">
    <property type="entry name" value="PBP_transglycosylase"/>
</dbReference>
<dbReference type="InterPro" id="IPR023346">
    <property type="entry name" value="Lysozyme-like_dom_sf"/>
</dbReference>
<dbReference type="GO" id="GO:0009252">
    <property type="term" value="P:peptidoglycan biosynthetic process"/>
    <property type="evidence" value="ECO:0007669"/>
    <property type="project" value="UniProtKB-UniPathway"/>
</dbReference>
<evidence type="ECO:0000256" key="10">
    <source>
        <dbReference type="ARBA" id="ARBA00044770"/>
    </source>
</evidence>
<dbReference type="Pfam" id="PF06832">
    <property type="entry name" value="BiPBP_C"/>
    <property type="match status" value="1"/>
</dbReference>
<sequence>MPEGAPHRWFFGLALALGLAGASRDAADAWIDATVLPPVLAETSVETRDRNGQLLRAYQVGNGIWRLAVTPAEVDAAYVGMLLRYEDKRFLTHQGVDPLALLRAVGQAVVNGDTVSGGSTLTMQVARLIEDGPTGRWAGKLRQMRVALALERRLSKDEILRLYLTHAPFGGNIEGLRAATFAWFGKEPRRLTPAEAALLVALPQSPETRRPDRNAAAARAARDRVLARSAAQGALEAGEAAAALRSPVPTAMRPFPQLAAHLGDRMRAEAPDLARHDLTVDATVQAAMERLLAEAVRGAGPRVSVALVAVDHQTGEIIASVGSPAYAAEAREGYVDMTQAVRSPGSLLKPLIYGLAFDQGLAHPETLIHDGPVTFGRYAPRNFDGQFRGDIRVREALQQSLNIPVVRLAEVLGPARITAALERSGARLHIPGGKPGLAIALGGLGITLEDLVQLYAALAEGGQGVGLNARLGAAGALHQKLISPEAAWQVGHILAGLTPPPGAPSGVVAYKTGTSYGHRDAWAIGYDGRHVIGVWMGRPDGTPVPGAFGGDLAAPVLFDAFGRLKQGFERLPPPPPATLIVTAAELPLPLQRFRPRDAAFEAAAGGVELTFPPDGARLALGGGPVTLKLRGGAAPFSVLANGRPVATGAQGREIEIAAPGRGFSTLVVIDRAGSSSRVTVQLD</sequence>
<dbReference type="Proteomes" id="UP000626220">
    <property type="component" value="Unassembled WGS sequence"/>
</dbReference>
<evidence type="ECO:0000256" key="7">
    <source>
        <dbReference type="ARBA" id="ARBA00022679"/>
    </source>
</evidence>
<reference evidence="15" key="1">
    <citation type="journal article" date="2014" name="Int. J. Syst. Evol. Microbiol.">
        <title>Complete genome sequence of Corynebacterium casei LMG S-19264T (=DSM 44701T), isolated from a smear-ripened cheese.</title>
        <authorList>
            <consortium name="US DOE Joint Genome Institute (JGI-PGF)"/>
            <person name="Walter F."/>
            <person name="Albersmeier A."/>
            <person name="Kalinowski J."/>
            <person name="Ruckert C."/>
        </authorList>
    </citation>
    <scope>NUCLEOTIDE SEQUENCE</scope>
    <source>
        <strain evidence="15">KCTC 42650</strain>
    </source>
</reference>
<accession>A0A8J3GVZ5</accession>
<keyword evidence="8" id="KW-0378">Hydrolase</keyword>
<dbReference type="GO" id="GO:0006508">
    <property type="term" value="P:proteolysis"/>
    <property type="evidence" value="ECO:0007669"/>
    <property type="project" value="UniProtKB-KW"/>
</dbReference>